<dbReference type="EMBL" id="JAXAVV010000037">
    <property type="protein sequence ID" value="MDX8056164.1"/>
    <property type="molecule type" value="Genomic_DNA"/>
</dbReference>
<dbReference type="CDD" id="cd08232">
    <property type="entry name" value="idonate-5-DH"/>
    <property type="match status" value="1"/>
</dbReference>
<dbReference type="Gene3D" id="3.40.50.720">
    <property type="entry name" value="NAD(P)-binding Rossmann-like Domain"/>
    <property type="match status" value="1"/>
</dbReference>
<dbReference type="SUPFAM" id="SSF51735">
    <property type="entry name" value="NAD(P)-binding Rossmann-fold domains"/>
    <property type="match status" value="1"/>
</dbReference>
<keyword evidence="4 6" id="KW-0862">Zinc</keyword>
<dbReference type="SMART" id="SM00829">
    <property type="entry name" value="PKS_ER"/>
    <property type="match status" value="1"/>
</dbReference>
<evidence type="ECO:0000256" key="3">
    <source>
        <dbReference type="ARBA" id="ARBA00022723"/>
    </source>
</evidence>
<protein>
    <submittedName>
        <fullName evidence="8">L-idonate 5-dehydrogenase</fullName>
    </submittedName>
</protein>
<dbReference type="PANTHER" id="PTHR43161:SF9">
    <property type="entry name" value="SORBITOL DEHYDROGENASE"/>
    <property type="match status" value="1"/>
</dbReference>
<evidence type="ECO:0000256" key="4">
    <source>
        <dbReference type="ARBA" id="ARBA00022833"/>
    </source>
</evidence>
<sequence length="341" mass="34721">MPAVVAHGAGDLRVETRPVPSPGPGEVAVSVRYGGVCGSDLHYWRHGAVGGFRLREPMVLGHEVSGVVHAVGDGVASVMPGTEVAVHPATPCRLCPQCRAERHNICANTAYLGSAARFPHVQGGFAGVLVVPQEQVLPLPTGLDLRLAAVAEPAAVAWHAVRRAGDVTGKRVLVTGAGPIGCLVVAALRVAGAAEVVAVDLHDAPLAVARAVGATVTVRVGTQAARSLADLRVDVAVESSGAAAAFTTCLHAVDRGGLVVGLGLLPPGDSPIAANLLITKEIQVVGSFRFSTEMAEVLDALADGSLPVDPVITAELPVERAGQAFELAADPARSCKVLVGF</sequence>
<evidence type="ECO:0000313" key="8">
    <source>
        <dbReference type="EMBL" id="MDX8056164.1"/>
    </source>
</evidence>
<dbReference type="Gene3D" id="3.90.180.10">
    <property type="entry name" value="Medium-chain alcohol dehydrogenases, catalytic domain"/>
    <property type="match status" value="1"/>
</dbReference>
<gene>
    <name evidence="8" type="ORF">SK571_42895</name>
</gene>
<dbReference type="InterPro" id="IPR002328">
    <property type="entry name" value="ADH_Zn_CS"/>
</dbReference>
<reference evidence="8 9" key="1">
    <citation type="submission" date="2023-11" db="EMBL/GenBank/DDBJ databases">
        <title>Lentzea sokolovensis, sp. nov., Lentzea kristufkii, sp. nov., and Lentzea miocenensis, sp. nov., rare actinobacteria from Sokolov Coal Basin, Miocene lacustrine sediment, Czech Republic.</title>
        <authorList>
            <person name="Lara A."/>
            <person name="Kotroba L."/>
            <person name="Nouioui I."/>
            <person name="Neumann-Schaal M."/>
            <person name="Mast Y."/>
            <person name="Chronakova A."/>
        </authorList>
    </citation>
    <scope>NUCLEOTIDE SEQUENCE [LARGE SCALE GENOMIC DNA]</scope>
    <source>
        <strain evidence="8 9">BCCO 10_0798</strain>
    </source>
</reference>
<dbReference type="Pfam" id="PF08240">
    <property type="entry name" value="ADH_N"/>
    <property type="match status" value="1"/>
</dbReference>
<dbReference type="RefSeq" id="WP_319989844.1">
    <property type="nucleotide sequence ID" value="NZ_JAXAVV010000037.1"/>
</dbReference>
<feature type="domain" description="Enoyl reductase (ER)" evidence="7">
    <location>
        <begin position="8"/>
        <end position="339"/>
    </location>
</feature>
<organism evidence="8 9">
    <name type="scientific">Lentzea kristufekii</name>
    <dbReference type="NCBI Taxonomy" id="3095430"/>
    <lineage>
        <taxon>Bacteria</taxon>
        <taxon>Bacillati</taxon>
        <taxon>Actinomycetota</taxon>
        <taxon>Actinomycetes</taxon>
        <taxon>Pseudonocardiales</taxon>
        <taxon>Pseudonocardiaceae</taxon>
        <taxon>Lentzea</taxon>
    </lineage>
</organism>
<dbReference type="InterPro" id="IPR013149">
    <property type="entry name" value="ADH-like_C"/>
</dbReference>
<evidence type="ECO:0000256" key="5">
    <source>
        <dbReference type="ARBA" id="ARBA00023002"/>
    </source>
</evidence>
<evidence type="ECO:0000256" key="6">
    <source>
        <dbReference type="RuleBase" id="RU361277"/>
    </source>
</evidence>
<proteinExistence type="inferred from homology"/>
<comment type="caution">
    <text evidence="8">The sequence shown here is derived from an EMBL/GenBank/DDBJ whole genome shotgun (WGS) entry which is preliminary data.</text>
</comment>
<dbReference type="Proteomes" id="UP001271792">
    <property type="component" value="Unassembled WGS sequence"/>
</dbReference>
<dbReference type="InterPro" id="IPR013154">
    <property type="entry name" value="ADH-like_N"/>
</dbReference>
<dbReference type="InterPro" id="IPR036291">
    <property type="entry name" value="NAD(P)-bd_dom_sf"/>
</dbReference>
<keyword evidence="9" id="KW-1185">Reference proteome</keyword>
<evidence type="ECO:0000259" key="7">
    <source>
        <dbReference type="SMART" id="SM00829"/>
    </source>
</evidence>
<dbReference type="Pfam" id="PF00107">
    <property type="entry name" value="ADH_zinc_N"/>
    <property type="match status" value="1"/>
</dbReference>
<evidence type="ECO:0000256" key="1">
    <source>
        <dbReference type="ARBA" id="ARBA00001947"/>
    </source>
</evidence>
<name>A0ABU4U6F6_9PSEU</name>
<comment type="similarity">
    <text evidence="2 6">Belongs to the zinc-containing alcohol dehydrogenase family.</text>
</comment>
<dbReference type="PANTHER" id="PTHR43161">
    <property type="entry name" value="SORBITOL DEHYDROGENASE"/>
    <property type="match status" value="1"/>
</dbReference>
<keyword evidence="5" id="KW-0560">Oxidoreductase</keyword>
<evidence type="ECO:0000256" key="2">
    <source>
        <dbReference type="ARBA" id="ARBA00008072"/>
    </source>
</evidence>
<evidence type="ECO:0000313" key="9">
    <source>
        <dbReference type="Proteomes" id="UP001271792"/>
    </source>
</evidence>
<dbReference type="InterPro" id="IPR011032">
    <property type="entry name" value="GroES-like_sf"/>
</dbReference>
<dbReference type="PROSITE" id="PS00059">
    <property type="entry name" value="ADH_ZINC"/>
    <property type="match status" value="1"/>
</dbReference>
<dbReference type="SUPFAM" id="SSF50129">
    <property type="entry name" value="GroES-like"/>
    <property type="match status" value="1"/>
</dbReference>
<dbReference type="InterPro" id="IPR020843">
    <property type="entry name" value="ER"/>
</dbReference>
<keyword evidence="3 6" id="KW-0479">Metal-binding</keyword>
<accession>A0ABU4U6F6</accession>
<comment type="cofactor">
    <cofactor evidence="1 6">
        <name>Zn(2+)</name>
        <dbReference type="ChEBI" id="CHEBI:29105"/>
    </cofactor>
</comment>